<dbReference type="InterPro" id="IPR014729">
    <property type="entry name" value="Rossmann-like_a/b/a_fold"/>
</dbReference>
<dbReference type="PROSITE" id="PS00394">
    <property type="entry name" value="DNA_PHOTOLYASES_1_1"/>
    <property type="match status" value="1"/>
</dbReference>
<evidence type="ECO:0000256" key="7">
    <source>
        <dbReference type="SAM" id="MobiDB-lite"/>
    </source>
</evidence>
<feature type="binding site" evidence="5">
    <location>
        <begin position="396"/>
        <end position="400"/>
    </location>
    <ligand>
        <name>FAD</name>
        <dbReference type="ChEBI" id="CHEBI:57692"/>
    </ligand>
</feature>
<dbReference type="Pfam" id="PF00875">
    <property type="entry name" value="DNA_photolyase"/>
    <property type="match status" value="1"/>
</dbReference>
<dbReference type="InterPro" id="IPR036155">
    <property type="entry name" value="Crypto/Photolyase_N_sf"/>
</dbReference>
<evidence type="ECO:0000256" key="1">
    <source>
        <dbReference type="ARBA" id="ARBA00005862"/>
    </source>
</evidence>
<keyword evidence="10" id="KW-1185">Reference proteome</keyword>
<dbReference type="Gene3D" id="1.10.579.10">
    <property type="entry name" value="DNA Cyclobutane Dipyrimidine Photolyase, subunit A, domain 3"/>
    <property type="match status" value="1"/>
</dbReference>
<dbReference type="GO" id="GO:0005634">
    <property type="term" value="C:nucleus"/>
    <property type="evidence" value="ECO:0007669"/>
    <property type="project" value="TreeGrafter"/>
</dbReference>
<evidence type="ECO:0000313" key="9">
    <source>
        <dbReference type="EMBL" id="KZP32942.1"/>
    </source>
</evidence>
<dbReference type="SUPFAM" id="SSF52425">
    <property type="entry name" value="Cryptochrome/photolyase, N-terminal domain"/>
    <property type="match status" value="1"/>
</dbReference>
<dbReference type="AlphaFoldDB" id="A0A166VPV7"/>
<feature type="site" description="Electron transfer via tryptophanyl radical" evidence="6">
    <location>
        <position position="527"/>
    </location>
</feature>
<comment type="similarity">
    <text evidence="1">Belongs to the DNA photolyase class-1 family.</text>
</comment>
<gene>
    <name evidence="9" type="ORF">FIBSPDRAFT_943908</name>
</gene>
<dbReference type="GO" id="GO:0071949">
    <property type="term" value="F:FAD binding"/>
    <property type="evidence" value="ECO:0007669"/>
    <property type="project" value="TreeGrafter"/>
</dbReference>
<evidence type="ECO:0000256" key="3">
    <source>
        <dbReference type="ARBA" id="ARBA00022827"/>
    </source>
</evidence>
<dbReference type="Pfam" id="PF03441">
    <property type="entry name" value="FAD_binding_7"/>
    <property type="match status" value="1"/>
</dbReference>
<dbReference type="InterPro" id="IPR006050">
    <property type="entry name" value="DNA_photolyase_N"/>
</dbReference>
<feature type="compositionally biased region" description="Low complexity" evidence="7">
    <location>
        <begin position="363"/>
        <end position="376"/>
    </location>
</feature>
<feature type="compositionally biased region" description="Basic and acidic residues" evidence="7">
    <location>
        <begin position="383"/>
        <end position="395"/>
    </location>
</feature>
<organism evidence="9 10">
    <name type="scientific">Athelia psychrophila</name>
    <dbReference type="NCBI Taxonomy" id="1759441"/>
    <lineage>
        <taxon>Eukaryota</taxon>
        <taxon>Fungi</taxon>
        <taxon>Dikarya</taxon>
        <taxon>Basidiomycota</taxon>
        <taxon>Agaricomycotina</taxon>
        <taxon>Agaricomycetes</taxon>
        <taxon>Agaricomycetidae</taxon>
        <taxon>Atheliales</taxon>
        <taxon>Atheliaceae</taxon>
        <taxon>Athelia</taxon>
    </lineage>
</organism>
<evidence type="ECO:0000256" key="5">
    <source>
        <dbReference type="PIRSR" id="PIRSR602081-1"/>
    </source>
</evidence>
<protein>
    <recommendedName>
        <fullName evidence="8">Photolyase/cryptochrome alpha/beta domain-containing protein</fullName>
    </recommendedName>
</protein>
<dbReference type="GO" id="GO:0005737">
    <property type="term" value="C:cytoplasm"/>
    <property type="evidence" value="ECO:0007669"/>
    <property type="project" value="TreeGrafter"/>
</dbReference>
<evidence type="ECO:0000256" key="2">
    <source>
        <dbReference type="ARBA" id="ARBA00022630"/>
    </source>
</evidence>
<dbReference type="SUPFAM" id="SSF48173">
    <property type="entry name" value="Cryptochrome/photolyase FAD-binding domain"/>
    <property type="match status" value="1"/>
</dbReference>
<dbReference type="InterPro" id="IPR005101">
    <property type="entry name" value="Cryptochr/Photolyase_FAD-bd"/>
</dbReference>
<feature type="binding site" evidence="5">
    <location>
        <position position="384"/>
    </location>
    <ligand>
        <name>FAD</name>
        <dbReference type="ChEBI" id="CHEBI:57692"/>
    </ligand>
</feature>
<evidence type="ECO:0000313" key="10">
    <source>
        <dbReference type="Proteomes" id="UP000076532"/>
    </source>
</evidence>
<dbReference type="STRING" id="436010.A0A166VPV7"/>
<feature type="compositionally biased region" description="Low complexity" evidence="7">
    <location>
        <begin position="7"/>
        <end position="21"/>
    </location>
</feature>
<dbReference type="GO" id="GO:0006139">
    <property type="term" value="P:nucleobase-containing compound metabolic process"/>
    <property type="evidence" value="ECO:0007669"/>
    <property type="project" value="UniProtKB-ARBA"/>
</dbReference>
<feature type="binding site" evidence="5">
    <location>
        <begin position="540"/>
        <end position="542"/>
    </location>
    <ligand>
        <name>FAD</name>
        <dbReference type="ChEBI" id="CHEBI:57692"/>
    </ligand>
</feature>
<dbReference type="GO" id="GO:0003677">
    <property type="term" value="F:DNA binding"/>
    <property type="evidence" value="ECO:0007669"/>
    <property type="project" value="TreeGrafter"/>
</dbReference>
<feature type="region of interest" description="Disordered" evidence="7">
    <location>
        <begin position="320"/>
        <end position="398"/>
    </location>
</feature>
<feature type="site" description="Electron transfer via tryptophanyl radical" evidence="6">
    <location>
        <position position="474"/>
    </location>
</feature>
<sequence length="635" mass="69948">MVKRARSTSPAAAAGPSTAGTKRPRTTNGTFTPNKIAAAENSAAVDADPPLHRLLTAVEGAVKNPAKGECVVYWMRMADLRIEDNRALAQASAQAVKEGIPLIALFVLSPQDYSAHDRSARRIDFTLRNLRIVKSALAELHIPLHTVTHTPRRTLPNFVVSLLDRLKAKHLYANIEYEVDELRRDVKICELAKTQGIKPTYVHDKCIIEPNVIQTKQDKVYTVYSPYQKNWITHLNARISQYIGPSPLPQANPKSIHNSPVYQALFDTPVPDTVEGFRLEDADQAKMSEVWPAGTAAAKEALNLFLTAKSRTAQLGAVSPFTPVSTEAPPPSTPFTIAKGSAAPSPAKPSKSKGKGKGKAVEKGSPPADSSSSASSKTSRLYKYNDERDRGDADTTSRMSPYLSAGVISVRECVRGAMGIRGVPDDAGKVGAAGGAGRWVMELAWRDFYINVLVGFPRVSMGRPFSEKFAGVQWEEGAENLRRWQEGKTGVPIVDAGMRQLNTMGWMHNRLRMITGMYLCKSLMIDWRKGEQYFMENLIDGDLASNNGGWQWVASSGTDSVPYFRLFNPYSQSLKADPNGDYIRELVPELRKLKGKDVHNPSEATADKCGYPRTIIKHEDARARALRRYKNPGEE</sequence>
<evidence type="ECO:0000259" key="8">
    <source>
        <dbReference type="PROSITE" id="PS51645"/>
    </source>
</evidence>
<dbReference type="OrthoDB" id="435881at2759"/>
<feature type="binding site" evidence="5">
    <location>
        <position position="439"/>
    </location>
    <ligand>
        <name>FAD</name>
        <dbReference type="ChEBI" id="CHEBI:57692"/>
    </ligand>
</feature>
<dbReference type="GO" id="GO:0043153">
    <property type="term" value="P:entrainment of circadian clock by photoperiod"/>
    <property type="evidence" value="ECO:0007669"/>
    <property type="project" value="TreeGrafter"/>
</dbReference>
<evidence type="ECO:0000256" key="4">
    <source>
        <dbReference type="ARBA" id="ARBA00022991"/>
    </source>
</evidence>
<feature type="domain" description="Photolyase/cryptochrome alpha/beta" evidence="8">
    <location>
        <begin position="70"/>
        <end position="207"/>
    </location>
</feature>
<proteinExistence type="inferred from homology"/>
<dbReference type="GO" id="GO:0003904">
    <property type="term" value="F:deoxyribodipyrimidine photo-lyase activity"/>
    <property type="evidence" value="ECO:0007669"/>
    <property type="project" value="TreeGrafter"/>
</dbReference>
<dbReference type="GO" id="GO:0032922">
    <property type="term" value="P:circadian regulation of gene expression"/>
    <property type="evidence" value="ECO:0007669"/>
    <property type="project" value="TreeGrafter"/>
</dbReference>
<dbReference type="InterPro" id="IPR036134">
    <property type="entry name" value="Crypto/Photolyase_FAD-like_sf"/>
</dbReference>
<dbReference type="PROSITE" id="PS51645">
    <property type="entry name" value="PHR_CRY_ALPHA_BETA"/>
    <property type="match status" value="1"/>
</dbReference>
<dbReference type="GO" id="GO:0006950">
    <property type="term" value="P:response to stress"/>
    <property type="evidence" value="ECO:0007669"/>
    <property type="project" value="UniProtKB-ARBA"/>
</dbReference>
<dbReference type="PANTHER" id="PTHR11455:SF18">
    <property type="entry name" value="SI:CH1073-390K14.1"/>
    <property type="match status" value="1"/>
</dbReference>
<dbReference type="Gene3D" id="1.25.40.80">
    <property type="match status" value="1"/>
</dbReference>
<keyword evidence="3 5" id="KW-0274">FAD</keyword>
<feature type="compositionally biased region" description="Low complexity" evidence="7">
    <location>
        <begin position="338"/>
        <end position="349"/>
    </location>
</feature>
<dbReference type="EMBL" id="KV417484">
    <property type="protein sequence ID" value="KZP32942.1"/>
    <property type="molecule type" value="Genomic_DNA"/>
</dbReference>
<accession>A0A166VPV7</accession>
<comment type="cofactor">
    <cofactor evidence="5">
        <name>FAD</name>
        <dbReference type="ChEBI" id="CHEBI:57692"/>
    </cofactor>
    <text evidence="5">Binds 1 FAD per subunit.</text>
</comment>
<dbReference type="PANTHER" id="PTHR11455">
    <property type="entry name" value="CRYPTOCHROME"/>
    <property type="match status" value="1"/>
</dbReference>
<dbReference type="Gene3D" id="3.40.50.620">
    <property type="entry name" value="HUPs"/>
    <property type="match status" value="1"/>
</dbReference>
<dbReference type="Proteomes" id="UP000076532">
    <property type="component" value="Unassembled WGS sequence"/>
</dbReference>
<feature type="site" description="Electron transfer via tryptophanyl radical" evidence="6">
    <location>
        <position position="550"/>
    </location>
</feature>
<feature type="region of interest" description="Disordered" evidence="7">
    <location>
        <begin position="1"/>
        <end position="33"/>
    </location>
</feature>
<dbReference type="InterPro" id="IPR018394">
    <property type="entry name" value="DNA_photolyase_1_CS_C"/>
</dbReference>
<keyword evidence="4" id="KW-0157">Chromophore</keyword>
<reference evidence="9 10" key="1">
    <citation type="journal article" date="2016" name="Mol. Biol. Evol.">
        <title>Comparative Genomics of Early-Diverging Mushroom-Forming Fungi Provides Insights into the Origins of Lignocellulose Decay Capabilities.</title>
        <authorList>
            <person name="Nagy L.G."/>
            <person name="Riley R."/>
            <person name="Tritt A."/>
            <person name="Adam C."/>
            <person name="Daum C."/>
            <person name="Floudas D."/>
            <person name="Sun H."/>
            <person name="Yadav J.S."/>
            <person name="Pangilinan J."/>
            <person name="Larsson K.H."/>
            <person name="Matsuura K."/>
            <person name="Barry K."/>
            <person name="Labutti K."/>
            <person name="Kuo R."/>
            <person name="Ohm R.A."/>
            <person name="Bhattacharya S.S."/>
            <person name="Shirouzu T."/>
            <person name="Yoshinaga Y."/>
            <person name="Martin F.M."/>
            <person name="Grigoriev I.V."/>
            <person name="Hibbett D.S."/>
        </authorList>
    </citation>
    <scope>NUCLEOTIDE SEQUENCE [LARGE SCALE GENOMIC DNA]</scope>
    <source>
        <strain evidence="9 10">CBS 109695</strain>
    </source>
</reference>
<feature type="binding site" evidence="5">
    <location>
        <begin position="442"/>
        <end position="449"/>
    </location>
    <ligand>
        <name>FAD</name>
        <dbReference type="ChEBI" id="CHEBI:57692"/>
    </ligand>
</feature>
<name>A0A166VPV7_9AGAM</name>
<keyword evidence="2 5" id="KW-0285">Flavoprotein</keyword>
<evidence type="ECO:0000256" key="6">
    <source>
        <dbReference type="PIRSR" id="PIRSR602081-2"/>
    </source>
</evidence>
<dbReference type="InterPro" id="IPR002081">
    <property type="entry name" value="Cryptochrome/DNA_photolyase_1"/>
</dbReference>